<evidence type="ECO:0000256" key="1">
    <source>
        <dbReference type="SAM" id="Phobius"/>
    </source>
</evidence>
<dbReference type="EMBL" id="JAEHOD010000066">
    <property type="protein sequence ID" value="KAG2432655.1"/>
    <property type="molecule type" value="Genomic_DNA"/>
</dbReference>
<keyword evidence="3" id="KW-1185">Reference proteome</keyword>
<dbReference type="OrthoDB" id="543100at2759"/>
<dbReference type="InterPro" id="IPR013869">
    <property type="entry name" value="DUF1757"/>
</dbReference>
<evidence type="ECO:0000313" key="3">
    <source>
        <dbReference type="Proteomes" id="UP000613740"/>
    </source>
</evidence>
<dbReference type="Proteomes" id="UP000613740">
    <property type="component" value="Unassembled WGS sequence"/>
</dbReference>
<reference evidence="2" key="1">
    <citation type="journal article" date="2020" name="bioRxiv">
        <title>Comparative genomics of Chlamydomonas.</title>
        <authorList>
            <person name="Craig R.J."/>
            <person name="Hasan A.R."/>
            <person name="Ness R.W."/>
            <person name="Keightley P.D."/>
        </authorList>
    </citation>
    <scope>NUCLEOTIDE SEQUENCE</scope>
    <source>
        <strain evidence="2">CCAP 11/173</strain>
    </source>
</reference>
<protein>
    <submittedName>
        <fullName evidence="2">Uncharacterized protein</fullName>
    </submittedName>
</protein>
<accession>A0A835VYJ2</accession>
<proteinExistence type="predicted"/>
<comment type="caution">
    <text evidence="2">The sequence shown here is derived from an EMBL/GenBank/DDBJ whole genome shotgun (WGS) entry which is preliminary data.</text>
</comment>
<keyword evidence="1" id="KW-0812">Transmembrane</keyword>
<feature type="transmembrane region" description="Helical" evidence="1">
    <location>
        <begin position="135"/>
        <end position="157"/>
    </location>
</feature>
<gene>
    <name evidence="2" type="ORF">HYH02_006643</name>
</gene>
<sequence length="176" mass="18423">MVESPAKPAAKANSDDFVPPSYPEAHLLWHIAKKGFQAGSLGGVAVSAAYALATRNRDPGAFLRRVGYGAMAGTALSSSLAAVKFTQIDKDGFHDRVYRLHYNTSQQRTDSFAWAGGLLGLVAAVVLLPEGGPGWAVAMVGGSGVGSALGVLAHVATRPPEQVYPNKALHELVRDD</sequence>
<name>A0A835VYJ2_9CHLO</name>
<keyword evidence="1" id="KW-1133">Transmembrane helix</keyword>
<dbReference type="AlphaFoldDB" id="A0A835VYJ2"/>
<organism evidence="2 3">
    <name type="scientific">Chlamydomonas schloesseri</name>
    <dbReference type="NCBI Taxonomy" id="2026947"/>
    <lineage>
        <taxon>Eukaryota</taxon>
        <taxon>Viridiplantae</taxon>
        <taxon>Chlorophyta</taxon>
        <taxon>core chlorophytes</taxon>
        <taxon>Chlorophyceae</taxon>
        <taxon>CS clade</taxon>
        <taxon>Chlamydomonadales</taxon>
        <taxon>Chlamydomonadaceae</taxon>
        <taxon>Chlamydomonas</taxon>
    </lineage>
</organism>
<feature type="transmembrane region" description="Helical" evidence="1">
    <location>
        <begin position="112"/>
        <end position="129"/>
    </location>
</feature>
<dbReference type="Pfam" id="PF08560">
    <property type="entry name" value="DUF1757"/>
    <property type="match status" value="1"/>
</dbReference>
<evidence type="ECO:0000313" key="2">
    <source>
        <dbReference type="EMBL" id="KAG2432655.1"/>
    </source>
</evidence>
<keyword evidence="1" id="KW-0472">Membrane</keyword>